<dbReference type="InterPro" id="IPR045702">
    <property type="entry name" value="DUF6060"/>
</dbReference>
<reference evidence="2 3" key="1">
    <citation type="submission" date="2023-01" db="EMBL/GenBank/DDBJ databases">
        <title>Analysis of 21 Apiospora genomes using comparative genomics revels a genus with tremendous synthesis potential of carbohydrate active enzymes and secondary metabolites.</title>
        <authorList>
            <person name="Sorensen T."/>
        </authorList>
    </citation>
    <scope>NUCLEOTIDE SEQUENCE [LARGE SCALE GENOMIC DNA]</scope>
    <source>
        <strain evidence="2 3">CBS 20057</strain>
    </source>
</reference>
<dbReference type="EMBL" id="JAQQWI010000006">
    <property type="protein sequence ID" value="KAK8033068.1"/>
    <property type="molecule type" value="Genomic_DNA"/>
</dbReference>
<sequence length="247" mass="26062">MQFSLLAATLPLAVASSVLKPRECQSFVLTSDSTRGSTTYGRQMMTSDVLNCDTKCLPAQEPKGIVVHSTLNVTTDSKEAAQDVFELLKGGAGGVETRAIDLNQTIVMNITNNEPTKRAKNGTALPNSGYWTFMPRLRCFEGILNDCGDGGSGGIQSGTPIKACGYVQFANTPDFDVPGKARYDGKQEWVGMGAPVDTDGKTKVPSYDSVADQATAAKQSGGSRLGVGAERLAVTVASLLGLLQLFL</sequence>
<dbReference type="Pfam" id="PF19535">
    <property type="entry name" value="DUF6060"/>
    <property type="match status" value="1"/>
</dbReference>
<evidence type="ECO:0000256" key="1">
    <source>
        <dbReference type="SAM" id="SignalP"/>
    </source>
</evidence>
<dbReference type="Proteomes" id="UP001396898">
    <property type="component" value="Unassembled WGS sequence"/>
</dbReference>
<evidence type="ECO:0000313" key="3">
    <source>
        <dbReference type="Proteomes" id="UP001396898"/>
    </source>
</evidence>
<proteinExistence type="predicted"/>
<gene>
    <name evidence="2" type="ORF">PG991_002466</name>
</gene>
<feature type="chain" id="PRO_5047208027" evidence="1">
    <location>
        <begin position="16"/>
        <end position="247"/>
    </location>
</feature>
<protein>
    <submittedName>
        <fullName evidence="2">Uncharacterized protein</fullName>
    </submittedName>
</protein>
<evidence type="ECO:0000313" key="2">
    <source>
        <dbReference type="EMBL" id="KAK8033068.1"/>
    </source>
</evidence>
<organism evidence="2 3">
    <name type="scientific">Apiospora marii</name>
    <dbReference type="NCBI Taxonomy" id="335849"/>
    <lineage>
        <taxon>Eukaryota</taxon>
        <taxon>Fungi</taxon>
        <taxon>Dikarya</taxon>
        <taxon>Ascomycota</taxon>
        <taxon>Pezizomycotina</taxon>
        <taxon>Sordariomycetes</taxon>
        <taxon>Xylariomycetidae</taxon>
        <taxon>Amphisphaeriales</taxon>
        <taxon>Apiosporaceae</taxon>
        <taxon>Apiospora</taxon>
    </lineage>
</organism>
<accession>A0ABR1SFG7</accession>
<name>A0ABR1SFG7_9PEZI</name>
<feature type="signal peptide" evidence="1">
    <location>
        <begin position="1"/>
        <end position="15"/>
    </location>
</feature>
<keyword evidence="1" id="KW-0732">Signal</keyword>
<keyword evidence="3" id="KW-1185">Reference proteome</keyword>
<comment type="caution">
    <text evidence="2">The sequence shown here is derived from an EMBL/GenBank/DDBJ whole genome shotgun (WGS) entry which is preliminary data.</text>
</comment>